<proteinExistence type="predicted"/>
<dbReference type="Gene3D" id="2.40.160.20">
    <property type="match status" value="1"/>
</dbReference>
<name>A0A2U8FP29_9BURK</name>
<dbReference type="Pfam" id="PF01389">
    <property type="entry name" value="OmpA_membrane"/>
    <property type="match status" value="1"/>
</dbReference>
<keyword evidence="4" id="KW-1185">Reference proteome</keyword>
<dbReference type="AlphaFoldDB" id="A0A2U8FP29"/>
<evidence type="ECO:0000259" key="2">
    <source>
        <dbReference type="Pfam" id="PF01389"/>
    </source>
</evidence>
<dbReference type="Proteomes" id="UP000244892">
    <property type="component" value="Chromosome"/>
</dbReference>
<reference evidence="3 4" key="1">
    <citation type="submission" date="2018-05" db="EMBL/GenBank/DDBJ databases">
        <title>complete genome sequence of Aquabacterium olei NBRC 110486.</title>
        <authorList>
            <person name="Tang B."/>
            <person name="Chang J."/>
            <person name="Zhang L."/>
            <person name="Yang H."/>
        </authorList>
    </citation>
    <scope>NUCLEOTIDE SEQUENCE [LARGE SCALE GENOMIC DNA]</scope>
    <source>
        <strain evidence="3 4">NBRC 110486</strain>
    </source>
</reference>
<dbReference type="GO" id="GO:0009279">
    <property type="term" value="C:cell outer membrane"/>
    <property type="evidence" value="ECO:0007669"/>
    <property type="project" value="UniProtKB-SubCell"/>
</dbReference>
<dbReference type="SUPFAM" id="SSF56925">
    <property type="entry name" value="OMPA-like"/>
    <property type="match status" value="1"/>
</dbReference>
<dbReference type="KEGG" id="aon:DEH84_04790"/>
<protein>
    <recommendedName>
        <fullName evidence="2">Outer membrane protein OmpA-like transmembrane domain-containing protein</fullName>
    </recommendedName>
</protein>
<sequence length="224" mass="23723">MPVSVACVIRPSHLLQPVQTMRHPAVARLLSKNLVLPVALSLLGLSATAQTMAPASSPMGIYGGGAFGIGAHQWDCGSECNRAAFSGKVFGGKRLTPGLAAEINYFVFGTVDSDNDPARTAATGVATERRDVRAVTFGVNWEVELLHGITNHLRVGVARKRTDREVTLASGARADERGYGTAPYVGAALSYQPVRDVRLIAGFDYIIDGRGSNYLFSVGASGEF</sequence>
<comment type="subcellular location">
    <subcellularLocation>
        <location evidence="1">Cell outer membrane</location>
    </subcellularLocation>
</comment>
<feature type="domain" description="Outer membrane protein OmpA-like transmembrane" evidence="2">
    <location>
        <begin position="78"/>
        <end position="206"/>
    </location>
</feature>
<dbReference type="InterPro" id="IPR011250">
    <property type="entry name" value="OMP/PagP_B-barrel"/>
</dbReference>
<evidence type="ECO:0000313" key="4">
    <source>
        <dbReference type="Proteomes" id="UP000244892"/>
    </source>
</evidence>
<organism evidence="3 4">
    <name type="scientific">Aquabacterium olei</name>
    <dbReference type="NCBI Taxonomy" id="1296669"/>
    <lineage>
        <taxon>Bacteria</taxon>
        <taxon>Pseudomonadati</taxon>
        <taxon>Pseudomonadota</taxon>
        <taxon>Betaproteobacteria</taxon>
        <taxon>Burkholderiales</taxon>
        <taxon>Aquabacterium</taxon>
    </lineage>
</organism>
<dbReference type="InterPro" id="IPR000498">
    <property type="entry name" value="OmpA-like_TM_dom"/>
</dbReference>
<dbReference type="EMBL" id="CP029210">
    <property type="protein sequence ID" value="AWI52811.1"/>
    <property type="molecule type" value="Genomic_DNA"/>
</dbReference>
<accession>A0A2U8FP29</accession>
<evidence type="ECO:0000313" key="3">
    <source>
        <dbReference type="EMBL" id="AWI52811.1"/>
    </source>
</evidence>
<evidence type="ECO:0000256" key="1">
    <source>
        <dbReference type="ARBA" id="ARBA00004442"/>
    </source>
</evidence>
<gene>
    <name evidence="3" type="ORF">DEH84_04790</name>
</gene>